<dbReference type="Proteomes" id="UP001495910">
    <property type="component" value="Unassembled WGS sequence"/>
</dbReference>
<dbReference type="RefSeq" id="WP_217647588.1">
    <property type="nucleotide sequence ID" value="NZ_JBANDC010000013.1"/>
</dbReference>
<dbReference type="InterPro" id="IPR029063">
    <property type="entry name" value="SAM-dependent_MTases_sf"/>
</dbReference>
<dbReference type="GO" id="GO:0032259">
    <property type="term" value="P:methylation"/>
    <property type="evidence" value="ECO:0007669"/>
    <property type="project" value="UniProtKB-KW"/>
</dbReference>
<dbReference type="Gene3D" id="3.40.50.150">
    <property type="entry name" value="Vaccinia Virus protein VP39"/>
    <property type="match status" value="1"/>
</dbReference>
<dbReference type="GO" id="GO:0008168">
    <property type="term" value="F:methyltransferase activity"/>
    <property type="evidence" value="ECO:0007669"/>
    <property type="project" value="UniProtKB-KW"/>
</dbReference>
<sequence length="288" mass="31259">MLKILSSFTALFKDKAPAAPVLPPLVSEQGVVDSRMCGLVDALQSGWFNHASGELASGFRIGAEDVVLDVGCGDGAATLFAARCGAEVIFSDTDGAKIERLARQVKAVPARAAQALVCDTDPLPLDDRRATRIIAMEMLEHVDHPAQVLAELVRVGRPGALYLLTVPDPVGEHVQQGLAPASHFQKPNHIHIFERETFAALVAEAGLVIESRQSSGFYWSMWMCLYWASATQQEGATLDQIKAPYPPLLDEWAQTWHQLLTLPGGAKVKDKLDGFMPKSQLIIARKPD</sequence>
<comment type="caution">
    <text evidence="1">The sequence shown here is derived from an EMBL/GenBank/DDBJ whole genome shotgun (WGS) entry which is preliminary data.</text>
</comment>
<proteinExistence type="predicted"/>
<keyword evidence="1" id="KW-0808">Transferase</keyword>
<protein>
    <submittedName>
        <fullName evidence="1">Class I SAM-dependent methyltransferase</fullName>
        <ecNumber evidence="1">2.1.1.-</ecNumber>
    </submittedName>
</protein>
<evidence type="ECO:0000313" key="2">
    <source>
        <dbReference type="Proteomes" id="UP001495910"/>
    </source>
</evidence>
<dbReference type="CDD" id="cd02440">
    <property type="entry name" value="AdoMet_MTases"/>
    <property type="match status" value="1"/>
</dbReference>
<keyword evidence="1" id="KW-0489">Methyltransferase</keyword>
<evidence type="ECO:0000313" key="1">
    <source>
        <dbReference type="EMBL" id="MEM4989275.1"/>
    </source>
</evidence>
<reference evidence="1 2" key="1">
    <citation type="submission" date="2024-02" db="EMBL/GenBank/DDBJ databases">
        <title>Draft genome sequence of Collimonas sp. strain H4R21, an effective mineral-weathering bacterial strain isolated from the beech rhizosphere.</title>
        <authorList>
            <person name="Morin E."/>
            <person name="Uroz S."/>
            <person name="Leveau J.H.J."/>
            <person name="Kumar R."/>
            <person name="Rey M.W."/>
            <person name="Pham J."/>
        </authorList>
    </citation>
    <scope>NUCLEOTIDE SEQUENCE [LARGE SCALE GENOMIC DNA]</scope>
    <source>
        <strain evidence="1 2">H4R21</strain>
    </source>
</reference>
<dbReference type="Pfam" id="PF13489">
    <property type="entry name" value="Methyltransf_23"/>
    <property type="match status" value="1"/>
</dbReference>
<gene>
    <name evidence="1" type="ORF">V8G57_17945</name>
</gene>
<dbReference type="PANTHER" id="PTHR43861">
    <property type="entry name" value="TRANS-ACONITATE 2-METHYLTRANSFERASE-RELATED"/>
    <property type="match status" value="1"/>
</dbReference>
<accession>A0ABU9PZ40</accession>
<dbReference type="EMBL" id="JBANDC010000013">
    <property type="protein sequence ID" value="MEM4989275.1"/>
    <property type="molecule type" value="Genomic_DNA"/>
</dbReference>
<keyword evidence="2" id="KW-1185">Reference proteome</keyword>
<dbReference type="SUPFAM" id="SSF53335">
    <property type="entry name" value="S-adenosyl-L-methionine-dependent methyltransferases"/>
    <property type="match status" value="1"/>
</dbReference>
<name>A0ABU9PZ40_9BURK</name>
<dbReference type="EC" id="2.1.1.-" evidence="1"/>
<organism evidence="1 2">
    <name type="scientific">Collimonas rhizosphaerae</name>
    <dbReference type="NCBI Taxonomy" id="3126357"/>
    <lineage>
        <taxon>Bacteria</taxon>
        <taxon>Pseudomonadati</taxon>
        <taxon>Pseudomonadota</taxon>
        <taxon>Betaproteobacteria</taxon>
        <taxon>Burkholderiales</taxon>
        <taxon>Oxalobacteraceae</taxon>
        <taxon>Collimonas</taxon>
    </lineage>
</organism>